<name>A0A078B987_STYLE</name>
<comment type="similarity">
    <text evidence="1">Belongs to the peptidase C1 family.</text>
</comment>
<evidence type="ECO:0000259" key="5">
    <source>
        <dbReference type="SMART" id="SM00645"/>
    </source>
</evidence>
<dbReference type="SUPFAM" id="SSF54001">
    <property type="entry name" value="Cysteine proteinases"/>
    <property type="match status" value="2"/>
</dbReference>
<feature type="domain" description="Peptidase C1A papain C-terminal" evidence="5">
    <location>
        <begin position="361"/>
        <end position="605"/>
    </location>
</feature>
<evidence type="ECO:0000256" key="1">
    <source>
        <dbReference type="ARBA" id="ARBA00008455"/>
    </source>
</evidence>
<dbReference type="AlphaFoldDB" id="A0A078B987"/>
<dbReference type="SMART" id="SM00645">
    <property type="entry name" value="Pept_C1"/>
    <property type="match status" value="2"/>
</dbReference>
<feature type="chain" id="PRO_5018754515" evidence="4">
    <location>
        <begin position="18"/>
        <end position="620"/>
    </location>
</feature>
<dbReference type="InterPro" id="IPR013128">
    <property type="entry name" value="Peptidase_C1A"/>
</dbReference>
<dbReference type="PROSITE" id="PS00640">
    <property type="entry name" value="THIOL_PROTEASE_ASN"/>
    <property type="match status" value="2"/>
</dbReference>
<keyword evidence="6" id="KW-0645">Protease</keyword>
<dbReference type="Gene3D" id="3.90.70.10">
    <property type="entry name" value="Cysteine proteinases"/>
    <property type="match status" value="2"/>
</dbReference>
<dbReference type="GO" id="GO:0006508">
    <property type="term" value="P:proteolysis"/>
    <property type="evidence" value="ECO:0007669"/>
    <property type="project" value="UniProtKB-KW"/>
</dbReference>
<protein>
    <submittedName>
        <fullName evidence="6">Papain family cysteine protease containing protein</fullName>
    </submittedName>
</protein>
<dbReference type="InterPro" id="IPR000668">
    <property type="entry name" value="Peptidase_C1A_C"/>
</dbReference>
<reference evidence="6 7" key="1">
    <citation type="submission" date="2014-06" db="EMBL/GenBank/DDBJ databases">
        <authorList>
            <person name="Swart Estienne"/>
        </authorList>
    </citation>
    <scope>NUCLEOTIDE SEQUENCE [LARGE SCALE GENOMIC DNA]</scope>
    <source>
        <strain evidence="6 7">130c</strain>
    </source>
</reference>
<evidence type="ECO:0000256" key="2">
    <source>
        <dbReference type="ARBA" id="ARBA00023145"/>
    </source>
</evidence>
<keyword evidence="6" id="KW-0378">Hydrolase</keyword>
<keyword evidence="2" id="KW-0865">Zymogen</keyword>
<feature type="domain" description="Peptidase C1A papain C-terminal" evidence="5">
    <location>
        <begin position="46"/>
        <end position="281"/>
    </location>
</feature>
<organism evidence="6 7">
    <name type="scientific">Stylonychia lemnae</name>
    <name type="common">Ciliate</name>
    <dbReference type="NCBI Taxonomy" id="5949"/>
    <lineage>
        <taxon>Eukaryota</taxon>
        <taxon>Sar</taxon>
        <taxon>Alveolata</taxon>
        <taxon>Ciliophora</taxon>
        <taxon>Intramacronucleata</taxon>
        <taxon>Spirotrichea</taxon>
        <taxon>Stichotrichia</taxon>
        <taxon>Sporadotrichida</taxon>
        <taxon>Oxytrichidae</taxon>
        <taxon>Stylonychinae</taxon>
        <taxon>Stylonychia</taxon>
    </lineage>
</organism>
<gene>
    <name evidence="6" type="primary">Contig5749.g6157</name>
    <name evidence="6" type="ORF">STYLEM_20092</name>
</gene>
<feature type="signal peptide" evidence="4">
    <location>
        <begin position="1"/>
        <end position="17"/>
    </location>
</feature>
<dbReference type="OMA" id="HTYEAIN"/>
<dbReference type="EMBL" id="CCKQ01018937">
    <property type="protein sequence ID" value="CDW90944.1"/>
    <property type="molecule type" value="Genomic_DNA"/>
</dbReference>
<dbReference type="Proteomes" id="UP000039865">
    <property type="component" value="Unassembled WGS sequence"/>
</dbReference>
<dbReference type="Pfam" id="PF00112">
    <property type="entry name" value="Peptidase_C1"/>
    <property type="match status" value="2"/>
</dbReference>
<dbReference type="FunFam" id="3.90.70.10:FF:000117">
    <property type="entry name" value="Probable papain cysteine protease"/>
    <property type="match status" value="2"/>
</dbReference>
<proteinExistence type="inferred from homology"/>
<dbReference type="PRINTS" id="PR00705">
    <property type="entry name" value="PAPAIN"/>
</dbReference>
<evidence type="ECO:0000256" key="4">
    <source>
        <dbReference type="SAM" id="SignalP"/>
    </source>
</evidence>
<dbReference type="OrthoDB" id="190265at2759"/>
<keyword evidence="4" id="KW-0732">Signal</keyword>
<sequence>MNRISIVVALLLGIAMAHRVDQPCRRKSTKPIHPVLKSAPLQDQALPDNWIWNNVNGVNYLTNLKNQHIPQYCGSCWAQSATSAFSDRIKIARKAQWPDINIAPQVVISCSMNDDGCHGGEALSAFEFMHNNEVTDETCSIYQARGHDNGIECAPITMCKNCQPGSDCFVPDQYYTYRVDEFGQVSGEQAMMQEIYQRGPIACGIAVPDSLEAYTGGIYKDTTGDTDIVHDISVVGFGVENGTKYWVVRNSWGTHWGESGFVRVIRGENNIAIETDCAWATPLDTWSNKTMHHTTDAEKKDPKNAKYVKNGPYPERTADEVFLAKDHKTCKRVPQSAIIKGTLSEQKPAVMPWDELNANTLPANWDWRNVNNTNFLSWNKNQHIPIYCGSCWAQGTTSSLADRFNILLKDHNPTPIDLSAQTIINCQAGGSCNGGDPSGVYEYAFETGIPDVSCEQYVAKNSQKDTCGPMDICKDCRGPPPAEGDDGQQNCWAVDYKKYYVSNYYGLSGADKMKAEIFKNGPISCGLMVTDGFEAYKGGIYSEKSFWPMINHEIAVVGWGLDEATKTEYWIGRNSWGTYWGDFGFFKIEMHKDNLAIETDCTAGIPSFTKPQKQHFELIQ</sequence>
<dbReference type="GO" id="GO:0008234">
    <property type="term" value="F:cysteine-type peptidase activity"/>
    <property type="evidence" value="ECO:0007669"/>
    <property type="project" value="InterPro"/>
</dbReference>
<dbReference type="InParanoid" id="A0A078B987"/>
<dbReference type="InterPro" id="IPR038765">
    <property type="entry name" value="Papain-like_cys_pep_sf"/>
</dbReference>
<evidence type="ECO:0000256" key="3">
    <source>
        <dbReference type="ARBA" id="ARBA00023157"/>
    </source>
</evidence>
<evidence type="ECO:0000313" key="6">
    <source>
        <dbReference type="EMBL" id="CDW90944.1"/>
    </source>
</evidence>
<evidence type="ECO:0000313" key="7">
    <source>
        <dbReference type="Proteomes" id="UP000039865"/>
    </source>
</evidence>
<dbReference type="PANTHER" id="PTHR12411">
    <property type="entry name" value="CYSTEINE PROTEASE FAMILY C1-RELATED"/>
    <property type="match status" value="1"/>
</dbReference>
<keyword evidence="3" id="KW-1015">Disulfide bond</keyword>
<dbReference type="InterPro" id="IPR025660">
    <property type="entry name" value="Pept_his_AS"/>
</dbReference>
<accession>A0A078B987</accession>
<dbReference type="PROSITE" id="PS00639">
    <property type="entry name" value="THIOL_PROTEASE_HIS"/>
    <property type="match status" value="1"/>
</dbReference>
<keyword evidence="7" id="KW-1185">Reference proteome</keyword>
<dbReference type="InterPro" id="IPR025661">
    <property type="entry name" value="Pept_asp_AS"/>
</dbReference>